<sequence>MDDRQRLLTSLAAMGVKFPSQNKLPVDLLEQRLTKALDSAQQLSKMTKTIPLDPSTLKIWSSSMKPLVDATRRLNMTEAVQSYMAKSSGLTVEAPLFKNSFTDLRMTIESLGDQWDKGYKAFYIADSEKDVGFLLRVVNVYSLGEEEPIFVVLYSQGKAASGDDVVMGFSVHYTGVDGNIVHCKATEEEQDMLLRLLKMNSKRLVPEYDAPRIPVEEDFVISFCCRLDHCPREISEPSPVTQVAQSVGPRRRRNAPDATPSVIVLGNVNVKTGRTTNQCHRESLTQPSIVTTRFHSLKDKNNIKEGTLEPPPNLRGENVFLVKIQISGFGLLIYDRKKKLEVHVLRNGDPKGYAAVAKVSSGKPKIYRWAKRVGDRQLSVCLDVAPQEDVPW</sequence>
<dbReference type="STRING" id="50990.A0A4Y7QH33"/>
<dbReference type="Proteomes" id="UP000294933">
    <property type="component" value="Unassembled WGS sequence"/>
</dbReference>
<proteinExistence type="predicted"/>
<evidence type="ECO:0000313" key="2">
    <source>
        <dbReference type="Proteomes" id="UP000294933"/>
    </source>
</evidence>
<organism evidence="1 2">
    <name type="scientific">Rickenella mellea</name>
    <dbReference type="NCBI Taxonomy" id="50990"/>
    <lineage>
        <taxon>Eukaryota</taxon>
        <taxon>Fungi</taxon>
        <taxon>Dikarya</taxon>
        <taxon>Basidiomycota</taxon>
        <taxon>Agaricomycotina</taxon>
        <taxon>Agaricomycetes</taxon>
        <taxon>Hymenochaetales</taxon>
        <taxon>Rickenellaceae</taxon>
        <taxon>Rickenella</taxon>
    </lineage>
</organism>
<gene>
    <name evidence="1" type="ORF">BD410DRAFT_525568</name>
</gene>
<dbReference type="AlphaFoldDB" id="A0A4Y7QH33"/>
<evidence type="ECO:0000313" key="1">
    <source>
        <dbReference type="EMBL" id="TDL26561.1"/>
    </source>
</evidence>
<reference evidence="1 2" key="1">
    <citation type="submission" date="2018-06" db="EMBL/GenBank/DDBJ databases">
        <title>A transcriptomic atlas of mushroom development highlights an independent origin of complex multicellularity.</title>
        <authorList>
            <consortium name="DOE Joint Genome Institute"/>
            <person name="Krizsan K."/>
            <person name="Almasi E."/>
            <person name="Merenyi Z."/>
            <person name="Sahu N."/>
            <person name="Viragh M."/>
            <person name="Koszo T."/>
            <person name="Mondo S."/>
            <person name="Kiss B."/>
            <person name="Balint B."/>
            <person name="Kues U."/>
            <person name="Barry K."/>
            <person name="Hegedus J.C."/>
            <person name="Henrissat B."/>
            <person name="Johnson J."/>
            <person name="Lipzen A."/>
            <person name="Ohm R."/>
            <person name="Nagy I."/>
            <person name="Pangilinan J."/>
            <person name="Yan J."/>
            <person name="Xiong Y."/>
            <person name="Grigoriev I.V."/>
            <person name="Hibbett D.S."/>
            <person name="Nagy L.G."/>
        </authorList>
    </citation>
    <scope>NUCLEOTIDE SEQUENCE [LARGE SCALE GENOMIC DNA]</scope>
    <source>
        <strain evidence="1 2">SZMC22713</strain>
    </source>
</reference>
<dbReference type="VEuPathDB" id="FungiDB:BD410DRAFT_525568"/>
<dbReference type="EMBL" id="ML170161">
    <property type="protein sequence ID" value="TDL26561.1"/>
    <property type="molecule type" value="Genomic_DNA"/>
</dbReference>
<dbReference type="OrthoDB" id="341421at2759"/>
<protein>
    <submittedName>
        <fullName evidence="1">Uncharacterized protein</fullName>
    </submittedName>
</protein>
<name>A0A4Y7QH33_9AGAM</name>
<keyword evidence="2" id="KW-1185">Reference proteome</keyword>
<accession>A0A4Y7QH33</accession>